<dbReference type="Gene3D" id="1.10.101.10">
    <property type="entry name" value="PGBD-like superfamily/PGBD"/>
    <property type="match status" value="1"/>
</dbReference>
<protein>
    <submittedName>
        <fullName evidence="2">Chitosanase</fullName>
    </submittedName>
</protein>
<dbReference type="InterPro" id="IPR036366">
    <property type="entry name" value="PGBDSf"/>
</dbReference>
<dbReference type="Gene3D" id="1.20.141.10">
    <property type="entry name" value="Chitosanase, subunit A, domain 1"/>
    <property type="match status" value="1"/>
</dbReference>
<dbReference type="GO" id="GO:0016977">
    <property type="term" value="F:chitosanase activity"/>
    <property type="evidence" value="ECO:0007669"/>
    <property type="project" value="InterPro"/>
</dbReference>
<evidence type="ECO:0000313" key="2">
    <source>
        <dbReference type="EMBL" id="RQH45418.1"/>
    </source>
</evidence>
<sequence length="313" mass="35072">MLSNLQKRTAQAIINIFETSRVVGDYSLVVCAPGDPGGLTYGKSQTTINSGNLYLLIKAYTEADGAKFADELSPYLKSLKQQDRTLCDDRNLHRILRQAGKQDDVMIDTQDAFFDRVYWTSAINRATSLGIETALGTAVVYDSTIHGSWGRMRDLTIERYGHPSEIGEHPWISNYINVRREWLANHSIRILNRTVYRMDAFRKIIDIGNWSLNLPLNVRSLVISEETLIPDIIVAPVVSGLLLFLTEPYMRGGDVREVQQALVDRGFYLEDGIDSVFGPQTDAAIKKFQQQNWLVVDGIVGSATRSALGIDND</sequence>
<dbReference type="InterPro" id="IPR002477">
    <property type="entry name" value="Peptidoglycan-bd-like"/>
</dbReference>
<dbReference type="GO" id="GO:0005975">
    <property type="term" value="P:carbohydrate metabolic process"/>
    <property type="evidence" value="ECO:0007669"/>
    <property type="project" value="InterPro"/>
</dbReference>
<dbReference type="Pfam" id="PF01374">
    <property type="entry name" value="Glyco_hydro_46"/>
    <property type="match status" value="1"/>
</dbReference>
<comment type="caution">
    <text evidence="2">The sequence shown here is derived from an EMBL/GenBank/DDBJ whole genome shotgun (WGS) entry which is preliminary data.</text>
</comment>
<dbReference type="Proteomes" id="UP000269154">
    <property type="component" value="Unassembled WGS sequence"/>
</dbReference>
<organism evidence="2 3">
    <name type="scientific">Okeania hirsuta</name>
    <dbReference type="NCBI Taxonomy" id="1458930"/>
    <lineage>
        <taxon>Bacteria</taxon>
        <taxon>Bacillati</taxon>
        <taxon>Cyanobacteriota</taxon>
        <taxon>Cyanophyceae</taxon>
        <taxon>Oscillatoriophycideae</taxon>
        <taxon>Oscillatoriales</taxon>
        <taxon>Microcoleaceae</taxon>
        <taxon>Okeania</taxon>
    </lineage>
</organism>
<dbReference type="InterPro" id="IPR000400">
    <property type="entry name" value="Glyco_hydro_46"/>
</dbReference>
<dbReference type="EMBL" id="RCBY01000047">
    <property type="protein sequence ID" value="RQH45418.1"/>
    <property type="molecule type" value="Genomic_DNA"/>
</dbReference>
<keyword evidence="3" id="KW-1185">Reference proteome</keyword>
<dbReference type="Pfam" id="PF01471">
    <property type="entry name" value="PG_binding_1"/>
    <property type="match status" value="1"/>
</dbReference>
<feature type="domain" description="Peptidoglycan binding-like" evidence="1">
    <location>
        <begin position="251"/>
        <end position="308"/>
    </location>
</feature>
<gene>
    <name evidence="2" type="ORF">D5R40_10810</name>
</gene>
<dbReference type="AlphaFoldDB" id="A0A3N6NSP9"/>
<proteinExistence type="predicted"/>
<dbReference type="SUPFAM" id="SSF47090">
    <property type="entry name" value="PGBD-like"/>
    <property type="match status" value="1"/>
</dbReference>
<dbReference type="GO" id="GO:0005576">
    <property type="term" value="C:extracellular region"/>
    <property type="evidence" value="ECO:0007669"/>
    <property type="project" value="InterPro"/>
</dbReference>
<accession>A0A3N6NSP9</accession>
<reference evidence="2 3" key="1">
    <citation type="journal article" date="2018" name="ACS Chem. Biol.">
        <title>Ketoreductase domain dysfunction expands chemodiversity: malyngamide biosynthesis in the cyanobacterium Okeania hirsuta.</title>
        <authorList>
            <person name="Moss N.A."/>
            <person name="Leao T."/>
            <person name="Rankin M."/>
            <person name="McCullough T.M."/>
            <person name="Qu P."/>
            <person name="Korobeynikov A."/>
            <person name="Smith J.L."/>
            <person name="Gerwick L."/>
            <person name="Gerwick W.H."/>
        </authorList>
    </citation>
    <scope>NUCLEOTIDE SEQUENCE [LARGE SCALE GENOMIC DNA]</scope>
    <source>
        <strain evidence="2 3">PAB10Feb10-1</strain>
    </source>
</reference>
<evidence type="ECO:0000259" key="1">
    <source>
        <dbReference type="Pfam" id="PF01471"/>
    </source>
</evidence>
<dbReference type="RefSeq" id="WP_124144250.1">
    <property type="nucleotide sequence ID" value="NZ_CAWOKI010000392.1"/>
</dbReference>
<dbReference type="SUPFAM" id="SSF53955">
    <property type="entry name" value="Lysozyme-like"/>
    <property type="match status" value="1"/>
</dbReference>
<dbReference type="InterPro" id="IPR036365">
    <property type="entry name" value="PGBD-like_sf"/>
</dbReference>
<dbReference type="OrthoDB" id="5735764at2"/>
<name>A0A3N6NSP9_9CYAN</name>
<evidence type="ECO:0000313" key="3">
    <source>
        <dbReference type="Proteomes" id="UP000269154"/>
    </source>
</evidence>
<dbReference type="InterPro" id="IPR023346">
    <property type="entry name" value="Lysozyme-like_dom_sf"/>
</dbReference>